<dbReference type="Pfam" id="PF18156">
    <property type="entry name" value="pPIWI_RE_Y"/>
    <property type="match status" value="1"/>
</dbReference>
<evidence type="ECO:0000313" key="3">
    <source>
        <dbReference type="EMBL" id="OUM88529.1"/>
    </source>
</evidence>
<organism evidence="3 4">
    <name type="scientific">Bacillus thermozeamaize</name>
    <dbReference type="NCBI Taxonomy" id="230954"/>
    <lineage>
        <taxon>Bacteria</taxon>
        <taxon>Bacillati</taxon>
        <taxon>Bacillota</taxon>
        <taxon>Bacilli</taxon>
        <taxon>Bacillales</taxon>
        <taxon>Bacillaceae</taxon>
        <taxon>Bacillus</taxon>
    </lineage>
</organism>
<proteinExistence type="predicted"/>
<sequence>MTETNMDLGHMGLDRQIDKMFLLLAIGARKWQADITRVPAELHEGHLRLIRFAVQHRVPYPADLHELLQWLHRPIAEWPLPHVAERFPADEPVLVDYAGLSIFYEEWLEENVSVEESEQKVMREILSYCREATPPLEQAYRAIRTFLIEHPVIEFIKLRAFLLSFDKELQEKVRDCYEEINLPYPRIYLCPYCGWTLTNRDGEWECTRWVCKRNSDFTHFNVLDTSGHQKYYRLTKGIQKYVQNPGLAELALARKLEERGWDVELYPDVDRVDLRITKDQMRKEIDVKDYSHPKLLADYLLAKMEQENWDKDVIYVVPQYQERFHPDYAKRVLQYLRQSRERSPLSDSAFEAAVQEVQVMAEREFFIRLGEES</sequence>
<feature type="domain" description="REase associating with pPIWI RE" evidence="1">
    <location>
        <begin position="246"/>
        <end position="356"/>
    </location>
</feature>
<dbReference type="EMBL" id="LZRT01000060">
    <property type="protein sequence ID" value="OUM88529.1"/>
    <property type="molecule type" value="Genomic_DNA"/>
</dbReference>
<evidence type="ECO:0008006" key="5">
    <source>
        <dbReference type="Google" id="ProtNLM"/>
    </source>
</evidence>
<comment type="caution">
    <text evidence="3">The sequence shown here is derived from an EMBL/GenBank/DDBJ whole genome shotgun (WGS) entry which is preliminary data.</text>
</comment>
<feature type="domain" description="pPIWI-RE three-gene island" evidence="2">
    <location>
        <begin position="39"/>
        <end position="153"/>
    </location>
</feature>
<evidence type="ECO:0000313" key="4">
    <source>
        <dbReference type="Proteomes" id="UP000196475"/>
    </source>
</evidence>
<protein>
    <recommendedName>
        <fullName evidence="5">REase associating with pPIWI RE domain-containing protein</fullName>
    </recommendedName>
</protein>
<dbReference type="Pfam" id="PF18154">
    <property type="entry name" value="pPIWI_RE_REase"/>
    <property type="match status" value="1"/>
</dbReference>
<evidence type="ECO:0000259" key="2">
    <source>
        <dbReference type="Pfam" id="PF18156"/>
    </source>
</evidence>
<dbReference type="InterPro" id="IPR041191">
    <property type="entry name" value="pPIWI_RE_Y"/>
</dbReference>
<reference evidence="4" key="1">
    <citation type="submission" date="2016-06" db="EMBL/GenBank/DDBJ databases">
        <authorList>
            <person name="Nascimento L."/>
            <person name="Pereira R.V."/>
            <person name="Martins L.F."/>
            <person name="Quaggio R.B."/>
            <person name="Silva A.M."/>
            <person name="Setubal J.C."/>
        </authorList>
    </citation>
    <scope>NUCLEOTIDE SEQUENCE [LARGE SCALE GENOMIC DNA]</scope>
</reference>
<accession>A0A1Y3PW03</accession>
<evidence type="ECO:0000259" key="1">
    <source>
        <dbReference type="Pfam" id="PF18154"/>
    </source>
</evidence>
<dbReference type="InterPro" id="IPR040828">
    <property type="entry name" value="pPIWI_RE_REase"/>
</dbReference>
<dbReference type="Proteomes" id="UP000196475">
    <property type="component" value="Unassembled WGS sequence"/>
</dbReference>
<gene>
    <name evidence="3" type="ORF">BAA01_05370</name>
</gene>
<name>A0A1Y3PW03_9BACI</name>
<dbReference type="AlphaFoldDB" id="A0A1Y3PW03"/>